<dbReference type="Gene3D" id="3.30.2320.30">
    <property type="entry name" value="ATP synthase, E subunit, C-terminal"/>
    <property type="match status" value="1"/>
</dbReference>
<keyword evidence="5" id="KW-1185">Reference proteome</keyword>
<protein>
    <submittedName>
        <fullName evidence="4">V-type proton ATPase subunit E</fullName>
    </submittedName>
</protein>
<evidence type="ECO:0000256" key="2">
    <source>
        <dbReference type="ARBA" id="ARBA00022448"/>
    </source>
</evidence>
<dbReference type="InterPro" id="IPR002842">
    <property type="entry name" value="ATPase_V1_Esu"/>
</dbReference>
<gene>
    <name evidence="4" type="ORF">POM88_024907</name>
</gene>
<organism evidence="4 5">
    <name type="scientific">Heracleum sosnowskyi</name>
    <dbReference type="NCBI Taxonomy" id="360622"/>
    <lineage>
        <taxon>Eukaryota</taxon>
        <taxon>Viridiplantae</taxon>
        <taxon>Streptophyta</taxon>
        <taxon>Embryophyta</taxon>
        <taxon>Tracheophyta</taxon>
        <taxon>Spermatophyta</taxon>
        <taxon>Magnoliopsida</taxon>
        <taxon>eudicotyledons</taxon>
        <taxon>Gunneridae</taxon>
        <taxon>Pentapetalae</taxon>
        <taxon>asterids</taxon>
        <taxon>campanulids</taxon>
        <taxon>Apiales</taxon>
        <taxon>Apiaceae</taxon>
        <taxon>Apioideae</taxon>
        <taxon>apioid superclade</taxon>
        <taxon>Tordylieae</taxon>
        <taxon>Tordyliinae</taxon>
        <taxon>Heracleum</taxon>
    </lineage>
</organism>
<proteinExistence type="inferred from homology"/>
<dbReference type="EMBL" id="JAUIZM010000006">
    <property type="protein sequence ID" value="KAK1378163.1"/>
    <property type="molecule type" value="Genomic_DNA"/>
</dbReference>
<comment type="caution">
    <text evidence="4">The sequence shown here is derived from an EMBL/GenBank/DDBJ whole genome shotgun (WGS) entry which is preliminary data.</text>
</comment>
<dbReference type="Pfam" id="PF01991">
    <property type="entry name" value="vATP-synt_E"/>
    <property type="match status" value="1"/>
</dbReference>
<dbReference type="GO" id="GO:0046961">
    <property type="term" value="F:proton-transporting ATPase activity, rotational mechanism"/>
    <property type="evidence" value="ECO:0007669"/>
    <property type="project" value="InterPro"/>
</dbReference>
<sequence length="234" mass="26872">MNDVDVSRQIQQMVRFIRQEAEEKANEISVSAEEEFNIEKLQIVEAEKKKIRQEYERKEKQVDVRKKIEYSMQLNASRIKVLQAQDDLVNAMKEAASQELLKVSHHDSHHHLHLHHDYQGLMKALVVQCLLRLKEPAVLLRCRKDDIKLLESVLDSAKEEYAKKAKVHQPEIIVDDVHLPPSPSTHGPSCSGGIVMASRDGKIVIENTLDARLDVLFRNKLPEIRKHLFGQIAA</sequence>
<name>A0AAD8I5C4_9APIA</name>
<dbReference type="SUPFAM" id="SSF160527">
    <property type="entry name" value="V-type ATPase subunit E-like"/>
    <property type="match status" value="1"/>
</dbReference>
<keyword evidence="2" id="KW-0813">Transport</keyword>
<dbReference type="HAMAP" id="MF_00311">
    <property type="entry name" value="ATP_synth_E_arch"/>
    <property type="match status" value="1"/>
</dbReference>
<keyword evidence="3" id="KW-0406">Ion transport</keyword>
<dbReference type="GO" id="GO:0033178">
    <property type="term" value="C:proton-transporting two-sector ATPase complex, catalytic domain"/>
    <property type="evidence" value="ECO:0007669"/>
    <property type="project" value="InterPro"/>
</dbReference>
<comment type="similarity">
    <text evidence="1">Belongs to the V-ATPase E subunit family.</text>
</comment>
<evidence type="ECO:0000256" key="1">
    <source>
        <dbReference type="ARBA" id="ARBA00005901"/>
    </source>
</evidence>
<reference evidence="4" key="2">
    <citation type="submission" date="2023-05" db="EMBL/GenBank/DDBJ databases">
        <authorList>
            <person name="Schelkunov M.I."/>
        </authorList>
    </citation>
    <scope>NUCLEOTIDE SEQUENCE</scope>
    <source>
        <strain evidence="4">Hsosn_3</strain>
        <tissue evidence="4">Leaf</tissue>
    </source>
</reference>
<evidence type="ECO:0000313" key="4">
    <source>
        <dbReference type="EMBL" id="KAK1378163.1"/>
    </source>
</evidence>
<dbReference type="AlphaFoldDB" id="A0AAD8I5C4"/>
<reference evidence="4" key="1">
    <citation type="submission" date="2023-02" db="EMBL/GenBank/DDBJ databases">
        <title>Genome of toxic invasive species Heracleum sosnowskyi carries increased number of genes despite the absence of recent whole-genome duplications.</title>
        <authorList>
            <person name="Schelkunov M."/>
            <person name="Shtratnikova V."/>
            <person name="Makarenko M."/>
            <person name="Klepikova A."/>
            <person name="Omelchenko D."/>
            <person name="Novikova G."/>
            <person name="Obukhova E."/>
            <person name="Bogdanov V."/>
            <person name="Penin A."/>
            <person name="Logacheva M."/>
        </authorList>
    </citation>
    <scope>NUCLEOTIDE SEQUENCE</scope>
    <source>
        <strain evidence="4">Hsosn_3</strain>
        <tissue evidence="4">Leaf</tissue>
    </source>
</reference>
<dbReference type="PANTHER" id="PTHR45715">
    <property type="entry name" value="ATPASE H+-TRANSPORTING V1 SUBUNIT E1A-RELATED"/>
    <property type="match status" value="1"/>
</dbReference>
<dbReference type="InterPro" id="IPR038495">
    <property type="entry name" value="ATPase_E_C"/>
</dbReference>
<dbReference type="Proteomes" id="UP001237642">
    <property type="component" value="Unassembled WGS sequence"/>
</dbReference>
<dbReference type="Gene3D" id="6.10.250.1620">
    <property type="match status" value="1"/>
</dbReference>
<evidence type="ECO:0000313" key="5">
    <source>
        <dbReference type="Proteomes" id="UP001237642"/>
    </source>
</evidence>
<accession>A0AAD8I5C4</accession>
<evidence type="ECO:0000256" key="3">
    <source>
        <dbReference type="ARBA" id="ARBA00023065"/>
    </source>
</evidence>